<proteinExistence type="predicted"/>
<keyword evidence="3" id="KW-1185">Reference proteome</keyword>
<feature type="non-terminal residue" evidence="2">
    <location>
        <position position="1"/>
    </location>
</feature>
<feature type="region of interest" description="Disordered" evidence="1">
    <location>
        <begin position="25"/>
        <end position="66"/>
    </location>
</feature>
<dbReference type="Proteomes" id="UP000823775">
    <property type="component" value="Unassembled WGS sequence"/>
</dbReference>
<protein>
    <submittedName>
        <fullName evidence="2">Uncharacterized protein</fullName>
    </submittedName>
</protein>
<organism evidence="2 3">
    <name type="scientific">Datura stramonium</name>
    <name type="common">Jimsonweed</name>
    <name type="synonym">Common thornapple</name>
    <dbReference type="NCBI Taxonomy" id="4076"/>
    <lineage>
        <taxon>Eukaryota</taxon>
        <taxon>Viridiplantae</taxon>
        <taxon>Streptophyta</taxon>
        <taxon>Embryophyta</taxon>
        <taxon>Tracheophyta</taxon>
        <taxon>Spermatophyta</taxon>
        <taxon>Magnoliopsida</taxon>
        <taxon>eudicotyledons</taxon>
        <taxon>Gunneridae</taxon>
        <taxon>Pentapetalae</taxon>
        <taxon>asterids</taxon>
        <taxon>lamiids</taxon>
        <taxon>Solanales</taxon>
        <taxon>Solanaceae</taxon>
        <taxon>Solanoideae</taxon>
        <taxon>Datureae</taxon>
        <taxon>Datura</taxon>
    </lineage>
</organism>
<reference evidence="2 3" key="1">
    <citation type="journal article" date="2021" name="BMC Genomics">
        <title>Datura genome reveals duplications of psychoactive alkaloid biosynthetic genes and high mutation rate following tissue culture.</title>
        <authorList>
            <person name="Rajewski A."/>
            <person name="Carter-House D."/>
            <person name="Stajich J."/>
            <person name="Litt A."/>
        </authorList>
    </citation>
    <scope>NUCLEOTIDE SEQUENCE [LARGE SCALE GENOMIC DNA]</scope>
    <source>
        <strain evidence="2">AR-01</strain>
    </source>
</reference>
<name>A0ABS8Y6A0_DATST</name>
<evidence type="ECO:0000256" key="1">
    <source>
        <dbReference type="SAM" id="MobiDB-lite"/>
    </source>
</evidence>
<comment type="caution">
    <text evidence="2">The sequence shown here is derived from an EMBL/GenBank/DDBJ whole genome shotgun (WGS) entry which is preliminary data.</text>
</comment>
<dbReference type="EMBL" id="JACEIK010059413">
    <property type="protein sequence ID" value="MCE5167180.1"/>
    <property type="molecule type" value="Genomic_DNA"/>
</dbReference>
<sequence length="215" mass="23627">ICEDLSGHFSAWGSGDFVRLEVKRGKNDAAGSEKEGEKRRGRRLTTATGCFSGEGGGSLEKRETEGSRVISGREMRFGVVGDENGEGNEGVSLVPSVVVFRPNMHGTKSGNAKGRGRNGVRGGRLIVGFGRGKGNVGRVVTTRWRWRVVGGVPMKYGGEEEERDPVVFFRLVVRRVLVGVCRKGRGRDEGERVRRVWLRERENEENELGFGGVYS</sequence>
<evidence type="ECO:0000313" key="2">
    <source>
        <dbReference type="EMBL" id="MCE5167180.1"/>
    </source>
</evidence>
<accession>A0ABS8Y6A0</accession>
<evidence type="ECO:0000313" key="3">
    <source>
        <dbReference type="Proteomes" id="UP000823775"/>
    </source>
</evidence>
<feature type="compositionally biased region" description="Basic and acidic residues" evidence="1">
    <location>
        <begin position="25"/>
        <end position="38"/>
    </location>
</feature>
<gene>
    <name evidence="2" type="ORF">HAX54_041253</name>
</gene>